<sequence>MSEELLGPRLLNALRQIPGSPEREHIISLLTEISQPFLLDEEVVRQAAWTVKEASETIEKTLPLLTLRQPVIWLEYPHLPRQLAFGVDESADEPGLPKVLRVGCLIAVDPEDPTHISIFVAWENSDGGIYHSYAMLHWRLDDFIKLAEMSRKEKLTTSTAERLTELAILSIPPGFRDEIMVWEGREHANEDGDSERVLKTKKDALGEHLFLLSALMLMASDATEATEQVVADVPETGLVDTYIPDTMKMVCTVSISRKKAPLFERFRKPGFYPGLGLEPVLRWKAP</sequence>
<dbReference type="RefSeq" id="WP_114121483.1">
    <property type="nucleotide sequence ID" value="NZ_JPWA01000008.1"/>
</dbReference>
<name>A0A367UDH6_9PROT</name>
<comment type="caution">
    <text evidence="1">The sequence shown here is derived from an EMBL/GenBank/DDBJ whole genome shotgun (WGS) entry which is preliminary data.</text>
</comment>
<accession>A0A367UDH6</accession>
<evidence type="ECO:0000313" key="2">
    <source>
        <dbReference type="Proteomes" id="UP000252419"/>
    </source>
</evidence>
<dbReference type="EMBL" id="JPWA01000008">
    <property type="protein sequence ID" value="RCK06278.1"/>
    <property type="molecule type" value="Genomic_DNA"/>
</dbReference>
<evidence type="ECO:0000313" key="1">
    <source>
        <dbReference type="EMBL" id="RCK06278.1"/>
    </source>
</evidence>
<reference evidence="1 2" key="1">
    <citation type="submission" date="2014-07" db="EMBL/GenBank/DDBJ databases">
        <title>Draft genome sequence of Thalassospira xianhensis P-4 (MCCC 1A02616).</title>
        <authorList>
            <person name="Lai Q."/>
            <person name="Shao Z."/>
        </authorList>
    </citation>
    <scope>NUCLEOTIDE SEQUENCE [LARGE SCALE GENOMIC DNA]</scope>
    <source>
        <strain evidence="1 2">MCCC 1A02616</strain>
    </source>
</reference>
<dbReference type="AlphaFoldDB" id="A0A367UDH6"/>
<gene>
    <name evidence="1" type="ORF">TH5_08650</name>
</gene>
<organism evidence="1 2">
    <name type="scientific">Thalassospira xianhensis MCCC 1A02616</name>
    <dbReference type="NCBI Taxonomy" id="1177929"/>
    <lineage>
        <taxon>Bacteria</taxon>
        <taxon>Pseudomonadati</taxon>
        <taxon>Pseudomonadota</taxon>
        <taxon>Alphaproteobacteria</taxon>
        <taxon>Rhodospirillales</taxon>
        <taxon>Thalassospiraceae</taxon>
        <taxon>Thalassospira</taxon>
    </lineage>
</organism>
<keyword evidence="2" id="KW-1185">Reference proteome</keyword>
<dbReference type="Proteomes" id="UP000252419">
    <property type="component" value="Unassembled WGS sequence"/>
</dbReference>
<proteinExistence type="predicted"/>
<protein>
    <submittedName>
        <fullName evidence="1">Uncharacterized protein</fullName>
    </submittedName>
</protein>